<dbReference type="RefSeq" id="WP_185624213.1">
    <property type="nucleotide sequence ID" value="NZ_JABGBW010000003.1"/>
</dbReference>
<proteinExistence type="predicted"/>
<evidence type="ECO:0000313" key="2">
    <source>
        <dbReference type="Proteomes" id="UP000713904"/>
    </source>
</evidence>
<accession>A0ABR6TLB0</accession>
<name>A0ABR6TLB0_9FIRM</name>
<dbReference type="SUPFAM" id="SSF51717">
    <property type="entry name" value="Dihydropteroate synthetase-like"/>
    <property type="match status" value="1"/>
</dbReference>
<evidence type="ECO:0000313" key="1">
    <source>
        <dbReference type="EMBL" id="MBC2576193.1"/>
    </source>
</evidence>
<dbReference type="EMBL" id="JABGBW010000003">
    <property type="protein sequence ID" value="MBC2576193.1"/>
    <property type="molecule type" value="Genomic_DNA"/>
</dbReference>
<dbReference type="InterPro" id="IPR011005">
    <property type="entry name" value="Dihydropteroate_synth-like_sf"/>
</dbReference>
<gene>
    <name evidence="1" type="ORF">HLB29_05790</name>
</gene>
<keyword evidence="2" id="KW-1185">Reference proteome</keyword>
<protein>
    <submittedName>
        <fullName evidence="1">Uncharacterized protein</fullName>
    </submittedName>
</protein>
<dbReference type="Proteomes" id="UP000713904">
    <property type="component" value="Unassembled WGS sequence"/>
</dbReference>
<dbReference type="Gene3D" id="3.20.20.20">
    <property type="entry name" value="Dihydropteroate synthase-like"/>
    <property type="match status" value="1"/>
</dbReference>
<reference evidence="1 2" key="1">
    <citation type="submission" date="2020-05" db="EMBL/GenBank/DDBJ databases">
        <title>Draft genome of xy-202 and genomic insight in genome of the genus Peptostreptococcus.</title>
        <authorList>
            <person name="Zhang Z."/>
        </authorList>
    </citation>
    <scope>NUCLEOTIDE SEQUENCE [LARGE SCALE GENOMIC DNA]</scope>
    <source>
        <strain evidence="1 2">DSM 27025</strain>
    </source>
</reference>
<organism evidence="1 2">
    <name type="scientific">Peptostreptococcus canis</name>
    <dbReference type="NCBI Taxonomy" id="1159213"/>
    <lineage>
        <taxon>Bacteria</taxon>
        <taxon>Bacillati</taxon>
        <taxon>Bacillota</taxon>
        <taxon>Clostridia</taxon>
        <taxon>Peptostreptococcales</taxon>
        <taxon>Peptostreptococcaceae</taxon>
        <taxon>Peptostreptococcus</taxon>
    </lineage>
</organism>
<comment type="caution">
    <text evidence="1">The sequence shown here is derived from an EMBL/GenBank/DDBJ whole genome shotgun (WGS) entry which is preliminary data.</text>
</comment>
<sequence length="64" mass="7316">MEVLDFKKTYEQNLMVLNRTYELCKYDLPVRIATSKKSVIGLIIISPLIKGWLDISINGNGVMK</sequence>